<protein>
    <submittedName>
        <fullName evidence="1">Uncharacterized protein</fullName>
    </submittedName>
</protein>
<proteinExistence type="predicted"/>
<keyword evidence="2" id="KW-1185">Reference proteome</keyword>
<sequence length="94" mass="10860">MTVKLMAMRCSYLFWDYSRFSLLIKFDPRNTRGQQEAELMELNGQYFDSLTCPQIDNLELENLPVNHNLARLGFTNGGLTPGYTINYVKAIPFC</sequence>
<name>A0ABP9XT70_9FUNG</name>
<dbReference type="EMBL" id="BAABUJ010000009">
    <property type="protein sequence ID" value="GAA5797979.1"/>
    <property type="molecule type" value="Genomic_DNA"/>
</dbReference>
<dbReference type="Proteomes" id="UP001476247">
    <property type="component" value="Unassembled WGS sequence"/>
</dbReference>
<reference evidence="1 2" key="1">
    <citation type="submission" date="2024-04" db="EMBL/GenBank/DDBJ databases">
        <title>genome sequences of Mucor flavus KT1a and Helicostylum pulchrum KT1b strains isolation_sourced from the surface of a dry-aged beef.</title>
        <authorList>
            <person name="Toyotome T."/>
            <person name="Hosono M."/>
            <person name="Torimaru M."/>
            <person name="Fukuda K."/>
            <person name="Mikami N."/>
        </authorList>
    </citation>
    <scope>NUCLEOTIDE SEQUENCE [LARGE SCALE GENOMIC DNA]</scope>
    <source>
        <strain evidence="1 2">KT1b</strain>
    </source>
</reference>
<accession>A0ABP9XT70</accession>
<comment type="caution">
    <text evidence="1">The sequence shown here is derived from an EMBL/GenBank/DDBJ whole genome shotgun (WGS) entry which is preliminary data.</text>
</comment>
<evidence type="ECO:0000313" key="1">
    <source>
        <dbReference type="EMBL" id="GAA5797979.1"/>
    </source>
</evidence>
<evidence type="ECO:0000313" key="2">
    <source>
        <dbReference type="Proteomes" id="UP001476247"/>
    </source>
</evidence>
<organism evidence="1 2">
    <name type="scientific">Helicostylum pulchrum</name>
    <dbReference type="NCBI Taxonomy" id="562976"/>
    <lineage>
        <taxon>Eukaryota</taxon>
        <taxon>Fungi</taxon>
        <taxon>Fungi incertae sedis</taxon>
        <taxon>Mucoromycota</taxon>
        <taxon>Mucoromycotina</taxon>
        <taxon>Mucoromycetes</taxon>
        <taxon>Mucorales</taxon>
        <taxon>Mucorineae</taxon>
        <taxon>Mucoraceae</taxon>
        <taxon>Helicostylum</taxon>
    </lineage>
</organism>
<gene>
    <name evidence="1" type="ORF">HPULCUR_003377</name>
</gene>